<dbReference type="RefSeq" id="WP_111436762.1">
    <property type="nucleotide sequence ID" value="NZ_JACIGG010000006.1"/>
</dbReference>
<gene>
    <name evidence="5" type="ORF">CH339_22925</name>
</gene>
<dbReference type="InterPro" id="IPR033248">
    <property type="entry name" value="Transketolase_C"/>
</dbReference>
<dbReference type="Gene3D" id="3.40.50.920">
    <property type="match status" value="1"/>
</dbReference>
<evidence type="ECO:0000256" key="1">
    <source>
        <dbReference type="ARBA" id="ARBA00001964"/>
    </source>
</evidence>
<feature type="domain" description="Transketolase-like pyrimidine-binding" evidence="4">
    <location>
        <begin position="8"/>
        <end position="173"/>
    </location>
</feature>
<dbReference type="Pfam" id="PF02779">
    <property type="entry name" value="Transket_pyr"/>
    <property type="match status" value="1"/>
</dbReference>
<dbReference type="PANTHER" id="PTHR43825">
    <property type="entry name" value="PYRUVATE DEHYDROGENASE E1 COMPONENT"/>
    <property type="match status" value="1"/>
</dbReference>
<dbReference type="Pfam" id="PF02780">
    <property type="entry name" value="Transketolase_C"/>
    <property type="match status" value="1"/>
</dbReference>
<dbReference type="OrthoDB" id="8732661at2"/>
<dbReference type="SUPFAM" id="SSF52922">
    <property type="entry name" value="TK C-terminal domain-like"/>
    <property type="match status" value="1"/>
</dbReference>
<protein>
    <submittedName>
        <fullName evidence="5">Transketolase</fullName>
    </submittedName>
</protein>
<dbReference type="FunFam" id="3.40.50.970:FF:000129">
    <property type="entry name" value="Transketolase"/>
    <property type="match status" value="1"/>
</dbReference>
<dbReference type="AlphaFoldDB" id="A0A327JF28"/>
<dbReference type="PANTHER" id="PTHR43825:SF1">
    <property type="entry name" value="TRANSKETOLASE-LIKE PYRIMIDINE-BINDING DOMAIN-CONTAINING PROTEIN"/>
    <property type="match status" value="1"/>
</dbReference>
<dbReference type="CDD" id="cd07033">
    <property type="entry name" value="TPP_PYR_DXS_TK_like"/>
    <property type="match status" value="1"/>
</dbReference>
<reference evidence="5 6" key="1">
    <citation type="submission" date="2017-07" db="EMBL/GenBank/DDBJ databases">
        <title>Draft Genome Sequences of Select Purple Nonsulfur Bacteria.</title>
        <authorList>
            <person name="Lasarre B."/>
            <person name="Mckinlay J.B."/>
        </authorList>
    </citation>
    <scope>NUCLEOTIDE SEQUENCE [LARGE SCALE GENOMIC DNA]</scope>
    <source>
        <strain evidence="5 6">DSM 11290</strain>
    </source>
</reference>
<comment type="cofactor">
    <cofactor evidence="1">
        <name>thiamine diphosphate</name>
        <dbReference type="ChEBI" id="CHEBI:58937"/>
    </cofactor>
</comment>
<sequence length="316" mass="33035">MNAETKLYDCRDAFVGTLEALAEANPEIVAVCNDSVGSSKLGGFRDRWPDRLVNVGIAEQNMVGVGAGLANGGKLPFVCGAACFLTGRALEQIKADIAYSNANVKLCGISAGMAYGELGPTHHSIEDFAWLRALPNLPVIAPCDRAETAAATRFAASYEGPLFLRLSRVGVPDILPDDHEFALGKANRLREGSDLTIIANGVLTHRALAAADLLAGNGIEARVLNMATVRPIDEEAIGAAAADTGAILTCEEHTVFGGLGSAVAEVVVRGRPVPMEILGVPGIFPPTGSANFLLDEFGMSPEGIAERAMALLKRKA</sequence>
<dbReference type="SMART" id="SM00861">
    <property type="entry name" value="Transket_pyr"/>
    <property type="match status" value="1"/>
</dbReference>
<comment type="caution">
    <text evidence="5">The sequence shown here is derived from an EMBL/GenBank/DDBJ whole genome shotgun (WGS) entry which is preliminary data.</text>
</comment>
<dbReference type="Proteomes" id="UP000249299">
    <property type="component" value="Unassembled WGS sequence"/>
</dbReference>
<proteinExistence type="inferred from homology"/>
<dbReference type="SUPFAM" id="SSF52518">
    <property type="entry name" value="Thiamin diphosphate-binding fold (THDP-binding)"/>
    <property type="match status" value="1"/>
</dbReference>
<name>A0A327JF28_9HYPH</name>
<evidence type="ECO:0000256" key="2">
    <source>
        <dbReference type="ARBA" id="ARBA00007131"/>
    </source>
</evidence>
<evidence type="ECO:0000313" key="5">
    <source>
        <dbReference type="EMBL" id="RAI23976.1"/>
    </source>
</evidence>
<comment type="similarity">
    <text evidence="2">Belongs to the transketolase family.</text>
</comment>
<evidence type="ECO:0000313" key="6">
    <source>
        <dbReference type="Proteomes" id="UP000249299"/>
    </source>
</evidence>
<evidence type="ECO:0000256" key="3">
    <source>
        <dbReference type="ARBA" id="ARBA00023052"/>
    </source>
</evidence>
<accession>A0A327JF28</accession>
<dbReference type="InterPro" id="IPR029061">
    <property type="entry name" value="THDP-binding"/>
</dbReference>
<dbReference type="InterPro" id="IPR009014">
    <property type="entry name" value="Transketo_C/PFOR_II"/>
</dbReference>
<keyword evidence="6" id="KW-1185">Reference proteome</keyword>
<dbReference type="Gene3D" id="3.40.50.970">
    <property type="match status" value="1"/>
</dbReference>
<keyword evidence="3" id="KW-0786">Thiamine pyrophosphate</keyword>
<dbReference type="EMBL" id="NPEV01000090">
    <property type="protein sequence ID" value="RAI23976.1"/>
    <property type="molecule type" value="Genomic_DNA"/>
</dbReference>
<dbReference type="InterPro" id="IPR051157">
    <property type="entry name" value="PDH/Transketolase"/>
</dbReference>
<evidence type="ECO:0000259" key="4">
    <source>
        <dbReference type="SMART" id="SM00861"/>
    </source>
</evidence>
<dbReference type="InterPro" id="IPR005475">
    <property type="entry name" value="Transketolase-like_Pyr-bd"/>
</dbReference>
<organism evidence="5 6">
    <name type="scientific">Rhodobium orientis</name>
    <dbReference type="NCBI Taxonomy" id="34017"/>
    <lineage>
        <taxon>Bacteria</taxon>
        <taxon>Pseudomonadati</taxon>
        <taxon>Pseudomonadota</taxon>
        <taxon>Alphaproteobacteria</taxon>
        <taxon>Hyphomicrobiales</taxon>
        <taxon>Rhodobiaceae</taxon>
        <taxon>Rhodobium</taxon>
    </lineage>
</organism>